<dbReference type="Proteomes" id="UP000665043">
    <property type="component" value="Chromosome"/>
</dbReference>
<dbReference type="PROSITE" id="PS50965">
    <property type="entry name" value="NERD"/>
    <property type="match status" value="1"/>
</dbReference>
<name>A0ABX7VXM8_9BACI</name>
<feature type="domain" description="NERD" evidence="1">
    <location>
        <begin position="41"/>
        <end position="157"/>
    </location>
</feature>
<dbReference type="Pfam" id="PF08378">
    <property type="entry name" value="NERD"/>
    <property type="match status" value="1"/>
</dbReference>
<evidence type="ECO:0000259" key="1">
    <source>
        <dbReference type="PROSITE" id="PS50965"/>
    </source>
</evidence>
<evidence type="ECO:0000313" key="2">
    <source>
        <dbReference type="EMBL" id="QTN00795.1"/>
    </source>
</evidence>
<dbReference type="InterPro" id="IPR011528">
    <property type="entry name" value="NERD"/>
</dbReference>
<organism evidence="2 3">
    <name type="scientific">Sediminibacillus dalangtanensis</name>
    <dbReference type="NCBI Taxonomy" id="2729421"/>
    <lineage>
        <taxon>Bacteria</taxon>
        <taxon>Bacillati</taxon>
        <taxon>Bacillota</taxon>
        <taxon>Bacilli</taxon>
        <taxon>Bacillales</taxon>
        <taxon>Bacillaceae</taxon>
        <taxon>Sediminibacillus</taxon>
    </lineage>
</organism>
<accession>A0ABX7VXM8</accession>
<keyword evidence="3" id="KW-1185">Reference proteome</keyword>
<protein>
    <submittedName>
        <fullName evidence="2">NERD domain-containing protein</fullName>
    </submittedName>
</protein>
<dbReference type="EMBL" id="CP046956">
    <property type="protein sequence ID" value="QTN00795.1"/>
    <property type="molecule type" value="Genomic_DNA"/>
</dbReference>
<proteinExistence type="predicted"/>
<gene>
    <name evidence="2" type="ORF">ERJ70_16810</name>
</gene>
<sequence>MIVKKRAVPHKLQVLEALIRRLPASHSKFPSIKEDYTRRLAGYHGEKQIDFHLTSLPPDSFSIFHDLRLPYKQHYFQMDSLLLSKKFAVILEIKNVTGTLLFDQTFNQLIRTADEKEEGFQSPLVQVENQKRKLLEYFSQHTLPILPIESFIVVSNPRTIIKANGNKEDISRKVIHSEFLTERLNEVKSHYANSPSYSLEKMRMPLLGSHTEDQVNAYTLKGMEIGDPDRGPMP</sequence>
<dbReference type="RefSeq" id="WP_209365929.1">
    <property type="nucleotide sequence ID" value="NZ_CP046956.1"/>
</dbReference>
<reference evidence="2 3" key="1">
    <citation type="submission" date="2019-12" db="EMBL/GenBank/DDBJ databases">
        <title>The whole genome sequencing of a strain isolated from a Mars analog, Dalangtan Playa.</title>
        <authorList>
            <person name="Huang T."/>
        </authorList>
    </citation>
    <scope>NUCLEOTIDE SEQUENCE [LARGE SCALE GENOMIC DNA]</scope>
    <source>
        <strain evidence="2 3">DP4-553-S</strain>
    </source>
</reference>
<evidence type="ECO:0000313" key="3">
    <source>
        <dbReference type="Proteomes" id="UP000665043"/>
    </source>
</evidence>